<feature type="signal peptide" evidence="1">
    <location>
        <begin position="1"/>
        <end position="30"/>
    </location>
</feature>
<name>A0A0H4WKI5_9BACT</name>
<dbReference type="PATRIC" id="fig|1297742.4.peg.808"/>
<organism evidence="2 3">
    <name type="scientific">Pseudomyxococcus hansupus</name>
    <dbReference type="NCBI Taxonomy" id="1297742"/>
    <lineage>
        <taxon>Bacteria</taxon>
        <taxon>Pseudomonadati</taxon>
        <taxon>Myxococcota</taxon>
        <taxon>Myxococcia</taxon>
        <taxon>Myxococcales</taxon>
        <taxon>Cystobacterineae</taxon>
        <taxon>Myxococcaceae</taxon>
        <taxon>Pseudomyxococcus</taxon>
    </lineage>
</organism>
<sequence length="99" mass="10493">MRHSTWKSLLRGGVFAALSGVVLMSAPVLARNTITTPAGCSQEFKGSKAQTKACRECVTSGGRFKKNVARKTWTCESKEGASIQTLSDDEALVSKAVAS</sequence>
<feature type="chain" id="PRO_5005212767" description="Lipoprotein" evidence="1">
    <location>
        <begin position="31"/>
        <end position="99"/>
    </location>
</feature>
<reference evidence="2 3" key="1">
    <citation type="journal article" date="2016" name="PLoS ONE">
        <title>Complete Genome Sequence and Comparative Genomics of a Novel Myxobacterium Myxococcus hansupus.</title>
        <authorList>
            <person name="Sharma G."/>
            <person name="Narwani T."/>
            <person name="Subramanian S."/>
        </authorList>
    </citation>
    <scope>NUCLEOTIDE SEQUENCE [LARGE SCALE GENOMIC DNA]</scope>
    <source>
        <strain evidence="3">mixupus</strain>
    </source>
</reference>
<dbReference type="EMBL" id="CP012109">
    <property type="protein sequence ID" value="AKQ63881.1"/>
    <property type="molecule type" value="Genomic_DNA"/>
</dbReference>
<keyword evidence="1" id="KW-0732">Signal</keyword>
<dbReference type="Proteomes" id="UP000009026">
    <property type="component" value="Chromosome"/>
</dbReference>
<gene>
    <name evidence="2" type="ORF">A176_000793</name>
</gene>
<evidence type="ECO:0000256" key="1">
    <source>
        <dbReference type="SAM" id="SignalP"/>
    </source>
</evidence>
<evidence type="ECO:0000313" key="3">
    <source>
        <dbReference type="Proteomes" id="UP000009026"/>
    </source>
</evidence>
<evidence type="ECO:0000313" key="2">
    <source>
        <dbReference type="EMBL" id="AKQ63881.1"/>
    </source>
</evidence>
<accession>A0A0H4WKI5</accession>
<keyword evidence="3" id="KW-1185">Reference proteome</keyword>
<dbReference type="AlphaFoldDB" id="A0A0H4WKI5"/>
<proteinExistence type="predicted"/>
<protein>
    <recommendedName>
        <fullName evidence="4">Lipoprotein</fullName>
    </recommendedName>
</protein>
<evidence type="ECO:0008006" key="4">
    <source>
        <dbReference type="Google" id="ProtNLM"/>
    </source>
</evidence>
<dbReference type="RefSeq" id="WP_002633397.1">
    <property type="nucleotide sequence ID" value="NZ_CP012109.1"/>
</dbReference>
<dbReference type="KEGG" id="mym:A176_000793"/>